<gene>
    <name evidence="2" type="ORF">PHYBOEH_001170</name>
</gene>
<dbReference type="EMBL" id="JAGDFL010000123">
    <property type="protein sequence ID" value="KAG7397176.1"/>
    <property type="molecule type" value="Genomic_DNA"/>
</dbReference>
<keyword evidence="3" id="KW-1185">Reference proteome</keyword>
<reference evidence="2" key="1">
    <citation type="submission" date="2021-02" db="EMBL/GenBank/DDBJ databases">
        <authorList>
            <person name="Palmer J.M."/>
        </authorList>
    </citation>
    <scope>NUCLEOTIDE SEQUENCE</scope>
    <source>
        <strain evidence="2">SCRP23</strain>
    </source>
</reference>
<dbReference type="Proteomes" id="UP000693981">
    <property type="component" value="Unassembled WGS sequence"/>
</dbReference>
<evidence type="ECO:0000313" key="2">
    <source>
        <dbReference type="EMBL" id="KAG7397176.1"/>
    </source>
</evidence>
<comment type="caution">
    <text evidence="2">The sequence shown here is derived from an EMBL/GenBank/DDBJ whole genome shotgun (WGS) entry which is preliminary data.</text>
</comment>
<organism evidence="2 3">
    <name type="scientific">Phytophthora boehmeriae</name>
    <dbReference type="NCBI Taxonomy" id="109152"/>
    <lineage>
        <taxon>Eukaryota</taxon>
        <taxon>Sar</taxon>
        <taxon>Stramenopiles</taxon>
        <taxon>Oomycota</taxon>
        <taxon>Peronosporomycetes</taxon>
        <taxon>Peronosporales</taxon>
        <taxon>Peronosporaceae</taxon>
        <taxon>Phytophthora</taxon>
    </lineage>
</organism>
<feature type="domain" description="SANT" evidence="1">
    <location>
        <begin position="110"/>
        <end position="151"/>
    </location>
</feature>
<protein>
    <recommendedName>
        <fullName evidence="1">SANT domain-containing protein</fullName>
    </recommendedName>
</protein>
<evidence type="ECO:0000313" key="3">
    <source>
        <dbReference type="Proteomes" id="UP000693981"/>
    </source>
</evidence>
<dbReference type="OrthoDB" id="5876363at2759"/>
<proteinExistence type="predicted"/>
<accession>A0A8T1WUQ5</accession>
<dbReference type="InterPro" id="IPR017884">
    <property type="entry name" value="SANT_dom"/>
</dbReference>
<dbReference type="PROSITE" id="PS51293">
    <property type="entry name" value="SANT"/>
    <property type="match status" value="1"/>
</dbReference>
<dbReference type="AlphaFoldDB" id="A0A8T1WUQ5"/>
<evidence type="ECO:0000259" key="1">
    <source>
        <dbReference type="PROSITE" id="PS51293"/>
    </source>
</evidence>
<name>A0A8T1WUQ5_9STRA</name>
<sequence>MEVSPEETDEECRAKIPPLLSQAERDALAYAPECRQRWGSRQTADATPLMGAEDIEEFRTEFAQLKENELALQCLFDSEFDVPRAVGLLHTGRRARRKAQNDQDERLQLEKFEEAIRTYDKKFHLVKKALGHKVLTREVVSKYYLWKSTEGFQEWRRRQKAKKKKEVERLYWGEDLESEKEARPNYHHDRCELCSTGAADRQSPRPRLVLRLLPRSYG</sequence>